<feature type="region of interest" description="Disordered" evidence="2">
    <location>
        <begin position="139"/>
        <end position="159"/>
    </location>
</feature>
<dbReference type="AlphaFoldDB" id="A0AAI8Z598"/>
<evidence type="ECO:0000313" key="4">
    <source>
        <dbReference type="Proteomes" id="UP001296104"/>
    </source>
</evidence>
<feature type="region of interest" description="Disordered" evidence="2">
    <location>
        <begin position="249"/>
        <end position="269"/>
    </location>
</feature>
<feature type="coiled-coil region" evidence="1">
    <location>
        <begin position="527"/>
        <end position="609"/>
    </location>
</feature>
<organism evidence="3 4">
    <name type="scientific">Lecanosticta acicola</name>
    <dbReference type="NCBI Taxonomy" id="111012"/>
    <lineage>
        <taxon>Eukaryota</taxon>
        <taxon>Fungi</taxon>
        <taxon>Dikarya</taxon>
        <taxon>Ascomycota</taxon>
        <taxon>Pezizomycotina</taxon>
        <taxon>Dothideomycetes</taxon>
        <taxon>Dothideomycetidae</taxon>
        <taxon>Mycosphaerellales</taxon>
        <taxon>Mycosphaerellaceae</taxon>
        <taxon>Lecanosticta</taxon>
    </lineage>
</organism>
<gene>
    <name evidence="3" type="ORF">LECACI_7A007855</name>
</gene>
<protein>
    <submittedName>
        <fullName evidence="3">Uncharacterized protein</fullName>
    </submittedName>
</protein>
<feature type="compositionally biased region" description="Basic and acidic residues" evidence="2">
    <location>
        <begin position="757"/>
        <end position="784"/>
    </location>
</feature>
<feature type="coiled-coil region" evidence="1">
    <location>
        <begin position="456"/>
        <end position="483"/>
    </location>
</feature>
<sequence>MPLKCPRDEMPEIDMITQIDDVFAGGIEHITALLHALRLFSPEEGQQSGINPAERIQAQEAAGKKADDFLTSAKDQRIVLLRALRQRLKRLNDEYDRMDRANAEWYEREGESQAMMQSVEAENSRLKREMGEVKKKRGFVEEEKQDRERSGDADVENKNEHLRQKLTATERRVGELEGEMSGLVEDRERIVRELQDSRKAEGQLRDLHKAKLERHQTEIRNLWDVEIEPRKMELVNLREELDGAKAENRRLQQDVQDAKQLARSQDEENARLRSRISELTTHAAACSFEASRRQLEWTTSQGQMERQLSDLKQQLQEEKNCVHKLRDQVSVLEGTIDSASTEHSRQEKDWLSVKTRLDGDISGLTQHNVQLAAELSAEMERRLSVKTRLEGAISGLNQHGVQLAAEKKDWLEIKSTLEGEVSGLSQHSVQLAAEKKDWLSVKAKLEAGISGLTQGNSQLAAEVVDLRKTIASAQKEKDSVERRRCREAEDRAGILKDLQTEKEKSISAGAEAGKQVHALEMQLAQKVKETDSEVSSIRHMLAEYEQNTQNERRRVSSLRDKLAKCEQDAQEKVRRLRSNKAALEANLEAQKVREEVQQQQGTLLEAELDKQKTKASTLDGQVALLKGRTQELKQDNLTAARQLEASSASERNLRDQIRQLKANRIHGEADMQDLREKLHRAQAAEGVVRVQLQKLVAERDDHEEGLRALRNDINFLEIEKCDMAAVKESLREELAACQADLENVRREVNQTPRRGRRSGETARRYEDTRGEENVEMRPSSERGIPDTGRTRRRRLVPLNEETLRKMGRQ</sequence>
<reference evidence="3" key="1">
    <citation type="submission" date="2023-11" db="EMBL/GenBank/DDBJ databases">
        <authorList>
            <person name="Alioto T."/>
            <person name="Alioto T."/>
            <person name="Gomez Garrido J."/>
        </authorList>
    </citation>
    <scope>NUCLEOTIDE SEQUENCE</scope>
</reference>
<feature type="coiled-coil region" evidence="1">
    <location>
        <begin position="643"/>
        <end position="747"/>
    </location>
</feature>
<evidence type="ECO:0000256" key="2">
    <source>
        <dbReference type="SAM" id="MobiDB-lite"/>
    </source>
</evidence>
<dbReference type="EMBL" id="CAVMBE010000068">
    <property type="protein sequence ID" value="CAK4032697.1"/>
    <property type="molecule type" value="Genomic_DNA"/>
</dbReference>
<keyword evidence="4" id="KW-1185">Reference proteome</keyword>
<evidence type="ECO:0000256" key="1">
    <source>
        <dbReference type="SAM" id="Coils"/>
    </source>
</evidence>
<dbReference type="Gene3D" id="1.10.287.1490">
    <property type="match status" value="1"/>
</dbReference>
<comment type="caution">
    <text evidence="3">The sequence shown here is derived from an EMBL/GenBank/DDBJ whole genome shotgun (WGS) entry which is preliminary data.</text>
</comment>
<keyword evidence="1" id="KW-0175">Coiled coil</keyword>
<accession>A0AAI8Z598</accession>
<name>A0AAI8Z598_9PEZI</name>
<dbReference type="Proteomes" id="UP001296104">
    <property type="component" value="Unassembled WGS sequence"/>
</dbReference>
<evidence type="ECO:0000313" key="3">
    <source>
        <dbReference type="EMBL" id="CAK4032697.1"/>
    </source>
</evidence>
<feature type="coiled-coil region" evidence="1">
    <location>
        <begin position="301"/>
        <end position="328"/>
    </location>
</feature>
<feature type="region of interest" description="Disordered" evidence="2">
    <location>
        <begin position="748"/>
        <end position="809"/>
    </location>
</feature>
<proteinExistence type="predicted"/>